<accession>A0A4R6TY92</accession>
<evidence type="ECO:0000313" key="2">
    <source>
        <dbReference type="EMBL" id="TDQ36875.1"/>
    </source>
</evidence>
<feature type="transmembrane region" description="Helical" evidence="1">
    <location>
        <begin position="81"/>
        <end position="109"/>
    </location>
</feature>
<evidence type="ECO:0000313" key="3">
    <source>
        <dbReference type="Proteomes" id="UP000294575"/>
    </source>
</evidence>
<dbReference type="EMBL" id="SNYK01000010">
    <property type="protein sequence ID" value="TDQ36875.1"/>
    <property type="molecule type" value="Genomic_DNA"/>
</dbReference>
<keyword evidence="1" id="KW-0472">Membrane</keyword>
<keyword evidence="1" id="KW-1133">Transmembrane helix</keyword>
<organism evidence="2 3">
    <name type="scientific">Thiopseudomonas denitrificans</name>
    <dbReference type="NCBI Taxonomy" id="1501432"/>
    <lineage>
        <taxon>Bacteria</taxon>
        <taxon>Pseudomonadati</taxon>
        <taxon>Pseudomonadota</taxon>
        <taxon>Gammaproteobacteria</taxon>
        <taxon>Pseudomonadales</taxon>
        <taxon>Pseudomonadaceae</taxon>
        <taxon>Thiopseudomonas</taxon>
    </lineage>
</organism>
<proteinExistence type="predicted"/>
<dbReference type="AlphaFoldDB" id="A0A4R6TY92"/>
<dbReference type="RefSeq" id="WP_101497573.1">
    <property type="nucleotide sequence ID" value="NZ_LNJZ01000009.1"/>
</dbReference>
<keyword evidence="3" id="KW-1185">Reference proteome</keyword>
<dbReference type="Proteomes" id="UP000294575">
    <property type="component" value="Unassembled WGS sequence"/>
</dbReference>
<protein>
    <submittedName>
        <fullName evidence="2">Uncharacterized protein</fullName>
    </submittedName>
</protein>
<name>A0A4R6TY92_9GAMM</name>
<keyword evidence="1" id="KW-0812">Transmembrane</keyword>
<sequence length="123" mass="13485">MRAIAKKVLPFLLINWLLIGLMYFVLLRASSQLHNLGSSELLPMFFHGMPLTIVLHGLVLSVGPAVLALTGRSRSAWVVWLVLWAGYLSLTGTIVLMVSFGVAALALLLKAKDADRQWQDSNA</sequence>
<evidence type="ECO:0000256" key="1">
    <source>
        <dbReference type="SAM" id="Phobius"/>
    </source>
</evidence>
<gene>
    <name evidence="2" type="ORF">DFQ45_11090</name>
</gene>
<feature type="transmembrane region" description="Helical" evidence="1">
    <location>
        <begin position="12"/>
        <end position="29"/>
    </location>
</feature>
<feature type="transmembrane region" description="Helical" evidence="1">
    <location>
        <begin position="49"/>
        <end position="69"/>
    </location>
</feature>
<reference evidence="2 3" key="1">
    <citation type="submission" date="2019-03" db="EMBL/GenBank/DDBJ databases">
        <title>Genomic Encyclopedia of Type Strains, Phase IV (KMG-IV): sequencing the most valuable type-strain genomes for metagenomic binning, comparative biology and taxonomic classification.</title>
        <authorList>
            <person name="Goeker M."/>
        </authorList>
    </citation>
    <scope>NUCLEOTIDE SEQUENCE [LARGE SCALE GENOMIC DNA]</scope>
    <source>
        <strain evidence="2 3">DSM 28679</strain>
    </source>
</reference>
<comment type="caution">
    <text evidence="2">The sequence shown here is derived from an EMBL/GenBank/DDBJ whole genome shotgun (WGS) entry which is preliminary data.</text>
</comment>